<evidence type="ECO:0000313" key="1">
    <source>
        <dbReference type="EMBL" id="KAK3691688.1"/>
    </source>
</evidence>
<sequence>MVARLNRSFRNPEFSFARRYRATAKLWEAFISARRWRYGGPVCLSHLAHLAVGGCDAEPADSEPRENGMAKPGQGYARLISETTPLHTGQGDERSSLAWRISNHAPSFSCRSCLYEIQAFAVVTSGAPTAAEHTLFLFAPYKPPPSCYRASEALSALVSLTSARYTMFIYCITFLFIPFAVGVSNLTAGYDSTPIESEPHYQYTTDESRVVWPWRTYKTSYHTPPHMNITRWGGDLAKGYIFVSPSDQNKNDGTFALSGTGFVMDDEGDLVFAGEEDGMGFCEEWVAGMTDFRAQEYNGRKYITYWNGCNTRGIHWGHRWGRVTFIDDEYNKFEFNPDLNINSFEPATRGSIDVHEHQMTERNTMVVTSYNNTQWDLTSIGGPEDAWVADGMFFEIDIQTQEVLFQWRALEHLDLKASRFGFHGAGAGISKKVPWDWLHINSVQAIGENYLISARHHFAAYLISGKDGSVIWKLDGIDGGSFGSIPHRFRWQHHARAHNITGDGMTVSVFNNMVNGKKNENTQTNGLAFWLPLPASPKNPPVLVRRLQTPSELVFTGTQGSYQMDLGNGNGFVGYGTTPIVREYGPAEDGSDLRWQAQFGEDKAVQNYRGFKMEWHGTPKNWDPVALLENPRLHTPRVYVSWNGATEISGWAVFSGKSKDSLKAVGVAKKKGFETVFEVPSKVECVQLGAIRDGKIIRRSNIACMSDTATVKEQVSTAKLTSGGDYDALQAEKARLELEKAKLQAEKNDLESSAWAAYELFAKVALAVVVIVMGVWSYILFRDWRKRKQYRTVTSEEW</sequence>
<accession>A0ACC3MIP5</accession>
<evidence type="ECO:0000313" key="2">
    <source>
        <dbReference type="Proteomes" id="UP001281147"/>
    </source>
</evidence>
<organism evidence="1 2">
    <name type="scientific">Vermiconidia calcicola</name>
    <dbReference type="NCBI Taxonomy" id="1690605"/>
    <lineage>
        <taxon>Eukaryota</taxon>
        <taxon>Fungi</taxon>
        <taxon>Dikarya</taxon>
        <taxon>Ascomycota</taxon>
        <taxon>Pezizomycotina</taxon>
        <taxon>Dothideomycetes</taxon>
        <taxon>Dothideomycetidae</taxon>
        <taxon>Mycosphaerellales</taxon>
        <taxon>Extremaceae</taxon>
        <taxon>Vermiconidia</taxon>
    </lineage>
</organism>
<gene>
    <name evidence="1" type="ORF">LTR37_018481</name>
</gene>
<dbReference type="Proteomes" id="UP001281147">
    <property type="component" value="Unassembled WGS sequence"/>
</dbReference>
<protein>
    <submittedName>
        <fullName evidence="1">Uncharacterized protein</fullName>
    </submittedName>
</protein>
<comment type="caution">
    <text evidence="1">The sequence shown here is derived from an EMBL/GenBank/DDBJ whole genome shotgun (WGS) entry which is preliminary data.</text>
</comment>
<dbReference type="EMBL" id="JAUTXU010000259">
    <property type="protein sequence ID" value="KAK3691688.1"/>
    <property type="molecule type" value="Genomic_DNA"/>
</dbReference>
<reference evidence="1" key="1">
    <citation type="submission" date="2023-07" db="EMBL/GenBank/DDBJ databases">
        <title>Black Yeasts Isolated from many extreme environments.</title>
        <authorList>
            <person name="Coleine C."/>
            <person name="Stajich J.E."/>
            <person name="Selbmann L."/>
        </authorList>
    </citation>
    <scope>NUCLEOTIDE SEQUENCE</scope>
    <source>
        <strain evidence="1">CCFEE 5714</strain>
    </source>
</reference>
<proteinExistence type="predicted"/>
<name>A0ACC3MIP5_9PEZI</name>
<keyword evidence="2" id="KW-1185">Reference proteome</keyword>